<reference evidence="2 3" key="1">
    <citation type="submission" date="2018-04" db="EMBL/GenBank/DDBJ databases">
        <authorList>
            <person name="Huttner S."/>
            <person name="Dainat J."/>
        </authorList>
    </citation>
    <scope>NUCLEOTIDE SEQUENCE [LARGE SCALE GENOMIC DNA]</scope>
</reference>
<feature type="compositionally biased region" description="Low complexity" evidence="1">
    <location>
        <begin position="1"/>
        <end position="24"/>
    </location>
</feature>
<dbReference type="Pfam" id="PF12511">
    <property type="entry name" value="DUF3716"/>
    <property type="match status" value="1"/>
</dbReference>
<accession>A0A3S4B2Z8</accession>
<evidence type="ECO:0000313" key="2">
    <source>
        <dbReference type="EMBL" id="SPQ20345.1"/>
    </source>
</evidence>
<gene>
    <name evidence="2" type="ORF">TT172_LOCUS2764</name>
</gene>
<dbReference type="AlphaFoldDB" id="A0A3S4B2Z8"/>
<proteinExistence type="predicted"/>
<dbReference type="InterPro" id="IPR022190">
    <property type="entry name" value="DUF3716"/>
</dbReference>
<feature type="compositionally biased region" description="Acidic residues" evidence="1">
    <location>
        <begin position="355"/>
        <end position="370"/>
    </location>
</feature>
<dbReference type="EMBL" id="OUUZ01000004">
    <property type="protein sequence ID" value="SPQ20345.1"/>
    <property type="molecule type" value="Genomic_DNA"/>
</dbReference>
<protein>
    <submittedName>
        <fullName evidence="2">Fb05e797-0b2b-427a-a769-28a88aa5a4a5</fullName>
    </submittedName>
</protein>
<evidence type="ECO:0000256" key="1">
    <source>
        <dbReference type="SAM" id="MobiDB-lite"/>
    </source>
</evidence>
<feature type="compositionally biased region" description="Low complexity" evidence="1">
    <location>
        <begin position="34"/>
        <end position="58"/>
    </location>
</feature>
<evidence type="ECO:0000313" key="3">
    <source>
        <dbReference type="Proteomes" id="UP000289323"/>
    </source>
</evidence>
<feature type="region of interest" description="Disordered" evidence="1">
    <location>
        <begin position="212"/>
        <end position="370"/>
    </location>
</feature>
<dbReference type="Proteomes" id="UP000289323">
    <property type="component" value="Unassembled WGS sequence"/>
</dbReference>
<sequence>MAEAVDVAAGKAVADASGSAADSAQSFQHPQAQASRLSGAPAAPAPASLEGPSPLPSAFPKKRRGRPPGRPNGTVREEDYYGNPLVEAWNAARSERAVSVVAVNIRAALTEQLLVHETQRAVFSLPSREIIHFVQGWITPKHIASQRPSYINGLLIHSRGQDAPVACVQCAEKRAKDALGPFVTCRVLPGSYHNSCSNCKWFDNTATCSLYTGPKPNRKRKAKEQLPPPPADGVGPPSNVNDGPDGPVVSTTPAAAGQPVATPQGYEQQSQYHPQQPPPPAPPHAQPEADMMPSPGGPGEPQPMEIPASETADNGSSAPPEHQTNASSSEQAGVPSQPDSLTESQFALVKREPDSDPDPDPDVQGADDDSDFVAAQLAAQLLPEMQHQHV</sequence>
<feature type="region of interest" description="Disordered" evidence="1">
    <location>
        <begin position="1"/>
        <end position="78"/>
    </location>
</feature>
<feature type="compositionally biased region" description="Pro residues" evidence="1">
    <location>
        <begin position="275"/>
        <end position="285"/>
    </location>
</feature>
<name>A0A3S4B2Z8_9PEZI</name>
<feature type="compositionally biased region" description="Polar residues" evidence="1">
    <location>
        <begin position="311"/>
        <end position="331"/>
    </location>
</feature>
<organism evidence="2 3">
    <name type="scientific">Thermothielavioides terrestris</name>
    <dbReference type="NCBI Taxonomy" id="2587410"/>
    <lineage>
        <taxon>Eukaryota</taxon>
        <taxon>Fungi</taxon>
        <taxon>Dikarya</taxon>
        <taxon>Ascomycota</taxon>
        <taxon>Pezizomycotina</taxon>
        <taxon>Sordariomycetes</taxon>
        <taxon>Sordariomycetidae</taxon>
        <taxon>Sordariales</taxon>
        <taxon>Chaetomiaceae</taxon>
        <taxon>Thermothielavioides</taxon>
    </lineage>
</organism>